<sequence>MAVEMTLEDFEVCVGEGLDLVPQELADLMENVVVLVEDLPPAEEPQDLLGLYDGTPLTERDGWWAAGSLPDRITIFRLPTLAVCEDAEHVAEEVAVTVVHEIAHHFGISDERLHELGWD</sequence>
<dbReference type="EMBL" id="RHPJ01000002">
    <property type="protein sequence ID" value="TGO05621.1"/>
    <property type="molecule type" value="Genomic_DNA"/>
</dbReference>
<proteinExistence type="predicted"/>
<dbReference type="CDD" id="cd12952">
    <property type="entry name" value="MMP_ACEL2062"/>
    <property type="match status" value="1"/>
</dbReference>
<organism evidence="1 2">
    <name type="scientific">Serinibacter arcticus</name>
    <dbReference type="NCBI Taxonomy" id="1655435"/>
    <lineage>
        <taxon>Bacteria</taxon>
        <taxon>Bacillati</taxon>
        <taxon>Actinomycetota</taxon>
        <taxon>Actinomycetes</taxon>
        <taxon>Micrococcales</taxon>
        <taxon>Beutenbergiaceae</taxon>
        <taxon>Serinibacter</taxon>
    </lineage>
</organism>
<name>A0A4Z1E7U7_9MICO</name>
<accession>A0A4Z1E7U7</accession>
<dbReference type="InterPro" id="IPR010428">
    <property type="entry name" value="Zincin_1"/>
</dbReference>
<dbReference type="AlphaFoldDB" id="A0A4Z1E7U7"/>
<keyword evidence="2" id="KW-1185">Reference proteome</keyword>
<evidence type="ECO:0000313" key="1">
    <source>
        <dbReference type="EMBL" id="TGO05621.1"/>
    </source>
</evidence>
<evidence type="ECO:0008006" key="3">
    <source>
        <dbReference type="Google" id="ProtNLM"/>
    </source>
</evidence>
<dbReference type="Pfam" id="PF06262">
    <property type="entry name" value="Zincin_1"/>
    <property type="match status" value="1"/>
</dbReference>
<protein>
    <recommendedName>
        <fullName evidence="3">Acetylglutamate kinase</fullName>
    </recommendedName>
</protein>
<reference evidence="1 2" key="1">
    <citation type="submission" date="2018-11" db="EMBL/GenBank/DDBJ databases">
        <title>Complete genome sequencing of the Actinobacteria Serinibacter sp. K3-2.</title>
        <authorList>
            <person name="Rakitin A.L."/>
            <person name="Beletsky A.V."/>
            <person name="Mardanov A.V."/>
            <person name="Ravin N.V."/>
            <person name="Gromova A.S."/>
            <person name="Filippova S.N."/>
            <person name="Gal'Chenko V.F."/>
        </authorList>
    </citation>
    <scope>NUCLEOTIDE SEQUENCE [LARGE SCALE GENOMIC DNA]</scope>
    <source>
        <strain evidence="1 2">K3-2</strain>
    </source>
</reference>
<dbReference type="Gene3D" id="3.30.2010.20">
    <property type="match status" value="1"/>
</dbReference>
<dbReference type="InterPro" id="IPR038555">
    <property type="entry name" value="Zincin_1_sf"/>
</dbReference>
<dbReference type="Proteomes" id="UP000297318">
    <property type="component" value="Unassembled WGS sequence"/>
</dbReference>
<dbReference type="SUPFAM" id="SSF55486">
    <property type="entry name" value="Metalloproteases ('zincins'), catalytic domain"/>
    <property type="match status" value="1"/>
</dbReference>
<gene>
    <name evidence="1" type="ORF">SERN_1625</name>
</gene>
<dbReference type="RefSeq" id="WP_233251550.1">
    <property type="nucleotide sequence ID" value="NZ_RHPJ01000002.1"/>
</dbReference>
<evidence type="ECO:0000313" key="2">
    <source>
        <dbReference type="Proteomes" id="UP000297318"/>
    </source>
</evidence>
<comment type="caution">
    <text evidence="1">The sequence shown here is derived from an EMBL/GenBank/DDBJ whole genome shotgun (WGS) entry which is preliminary data.</text>
</comment>